<dbReference type="Proteomes" id="UP001177934">
    <property type="component" value="Chromosome"/>
</dbReference>
<protein>
    <submittedName>
        <fullName evidence="2">Uncharacterized protein</fullName>
    </submittedName>
</protein>
<accession>A0AA95HLN8</accession>
<feature type="chain" id="PRO_5041731833" evidence="1">
    <location>
        <begin position="24"/>
        <end position="296"/>
    </location>
</feature>
<dbReference type="Gene3D" id="3.90.840.10">
    <property type="entry name" value="Thiol-activated cytolysin superfamily/Thiol-activated cytolysin, alpha-beta domain"/>
    <property type="match status" value="1"/>
</dbReference>
<dbReference type="SUPFAM" id="SSF56978">
    <property type="entry name" value="Perfringolysin"/>
    <property type="match status" value="1"/>
</dbReference>
<evidence type="ECO:0000313" key="3">
    <source>
        <dbReference type="Proteomes" id="UP001177934"/>
    </source>
</evidence>
<dbReference type="AlphaFoldDB" id="A0AA95HLN8"/>
<gene>
    <name evidence="2" type="ORF">QNN11_02130</name>
</gene>
<organism evidence="2 3">
    <name type="scientific">Phocaeicola dorei</name>
    <dbReference type="NCBI Taxonomy" id="357276"/>
    <lineage>
        <taxon>Bacteria</taxon>
        <taxon>Pseudomonadati</taxon>
        <taxon>Bacteroidota</taxon>
        <taxon>Bacteroidia</taxon>
        <taxon>Bacteroidales</taxon>
        <taxon>Bacteroidaceae</taxon>
        <taxon>Phocaeicola</taxon>
    </lineage>
</organism>
<dbReference type="GO" id="GO:0015485">
    <property type="term" value="F:cholesterol binding"/>
    <property type="evidence" value="ECO:0007669"/>
    <property type="project" value="InterPro"/>
</dbReference>
<name>A0AA95HLN8_9BACT</name>
<dbReference type="PROSITE" id="PS51257">
    <property type="entry name" value="PROKAR_LIPOPROTEIN"/>
    <property type="match status" value="1"/>
</dbReference>
<evidence type="ECO:0000313" key="2">
    <source>
        <dbReference type="EMBL" id="WHX10361.1"/>
    </source>
</evidence>
<sequence length="296" mass="33897">MKSIRSILHILLGVTLICSCNEATELAHITPNVSLIKYKDIVKIDSLYTYPGDSLYQNWINQYNKNLEDKTSRSLSPEDDAFFNKQYIVKSTEATVLYGRNYIFPGSILEGNSISNQNYIPVFISNRKPITVSMTLAHNTPKPTSRTIEAPTFSKLSDYVVEMVTDGNFEQNQKFMFSYKRFSFYDEIKTAFGTNINTRKLFSSKSESSTEYRDKIQKSTGMYVKFFQSSFTVNMDIAPLSDQPIQGKSEYEPVYVNSLTYGRLGIIAFETDESYEFAETCIKKNLIESSVRKQLL</sequence>
<evidence type="ECO:0000256" key="1">
    <source>
        <dbReference type="SAM" id="SignalP"/>
    </source>
</evidence>
<keyword evidence="1" id="KW-0732">Signal</keyword>
<dbReference type="InterPro" id="IPR036363">
    <property type="entry name" value="Thiol_cytolysin_ab_sf"/>
</dbReference>
<reference evidence="2" key="1">
    <citation type="journal article" date="2023" name="Nat. Commun.">
        <title>Identification of a novel Human Milk Oligosaccharides utilization cluster in the infant gut commensal Bacteroides dorei.</title>
        <authorList>
            <person name="Kijner S."/>
            <person name="Ennis D."/>
            <person name="Shmorak S."/>
            <person name="Florentin A."/>
            <person name="Yassour M."/>
        </authorList>
    </citation>
    <scope>NUCLEOTIDE SEQUENCE</scope>
    <source>
        <strain evidence="2">2</strain>
    </source>
</reference>
<proteinExistence type="predicted"/>
<feature type="signal peptide" evidence="1">
    <location>
        <begin position="1"/>
        <end position="23"/>
    </location>
</feature>
<dbReference type="EMBL" id="CP126056">
    <property type="protein sequence ID" value="WHX10361.1"/>
    <property type="molecule type" value="Genomic_DNA"/>
</dbReference>
<dbReference type="InterPro" id="IPR036359">
    <property type="entry name" value="Thiol_cytolysin_sf"/>
</dbReference>